<keyword evidence="3" id="KW-1185">Reference proteome</keyword>
<evidence type="ECO:0000313" key="3">
    <source>
        <dbReference type="Proteomes" id="UP000638648"/>
    </source>
</evidence>
<name>A0A927N042_9ACTN</name>
<proteinExistence type="predicted"/>
<gene>
    <name evidence="2" type="ORF">HEB94_003340</name>
</gene>
<evidence type="ECO:0000313" key="2">
    <source>
        <dbReference type="EMBL" id="MBE1606492.1"/>
    </source>
</evidence>
<reference evidence="2" key="1">
    <citation type="submission" date="2020-10" db="EMBL/GenBank/DDBJ databases">
        <title>Sequencing the genomes of 1000 actinobacteria strains.</title>
        <authorList>
            <person name="Klenk H.-P."/>
        </authorList>
    </citation>
    <scope>NUCLEOTIDE SEQUENCE</scope>
    <source>
        <strain evidence="2">DSM 45354</strain>
    </source>
</reference>
<evidence type="ECO:0000256" key="1">
    <source>
        <dbReference type="SAM" id="MobiDB-lite"/>
    </source>
</evidence>
<dbReference type="Proteomes" id="UP000638648">
    <property type="component" value="Unassembled WGS sequence"/>
</dbReference>
<evidence type="ECO:0008006" key="4">
    <source>
        <dbReference type="Google" id="ProtNLM"/>
    </source>
</evidence>
<sequence length="172" mass="18955">MTDTVGRPLLFLDVDGTLIPFGVPPAPRPDVPELHETQDPSDAPINPFLARLDPEHGRRLLALPCDLVWASSWMSDANEEIAPRIGLPELPVVAWPDGCEGEEGEGLHWKTRALVDCAAGRAFVWVDDEITETDRSWVSEHHQGLALLHRVKSSHGLTDADFAIVGDWLARC</sequence>
<feature type="region of interest" description="Disordered" evidence="1">
    <location>
        <begin position="23"/>
        <end position="45"/>
    </location>
</feature>
<organism evidence="2 3">
    <name type="scientific">Actinopolymorpha pittospori</name>
    <dbReference type="NCBI Taxonomy" id="648752"/>
    <lineage>
        <taxon>Bacteria</taxon>
        <taxon>Bacillati</taxon>
        <taxon>Actinomycetota</taxon>
        <taxon>Actinomycetes</taxon>
        <taxon>Propionibacteriales</taxon>
        <taxon>Actinopolymorphaceae</taxon>
        <taxon>Actinopolymorpha</taxon>
    </lineage>
</organism>
<comment type="caution">
    <text evidence="2">The sequence shown here is derived from an EMBL/GenBank/DDBJ whole genome shotgun (WGS) entry which is preliminary data.</text>
</comment>
<accession>A0A927N042</accession>
<dbReference type="Pfam" id="PF18143">
    <property type="entry name" value="HAD_SAK_2"/>
    <property type="match status" value="1"/>
</dbReference>
<dbReference type="AlphaFoldDB" id="A0A927N042"/>
<protein>
    <recommendedName>
        <fullName evidence="4">Secreted protein</fullName>
    </recommendedName>
</protein>
<dbReference type="RefSeq" id="WP_192750610.1">
    <property type="nucleotide sequence ID" value="NZ_BAABJL010000147.1"/>
</dbReference>
<dbReference type="EMBL" id="JADBEM010000001">
    <property type="protein sequence ID" value="MBE1606492.1"/>
    <property type="molecule type" value="Genomic_DNA"/>
</dbReference>